<sequence length="61" mass="6926">MHIDAAPSHLNDRAEECVKPSNIRVTSRTSILDEFDTVDKLQQSQRIALAHVDLEVTKPER</sequence>
<dbReference type="EnsemblProtists" id="EKX32291">
    <property type="protein sequence ID" value="EKX32291"/>
    <property type="gene ID" value="GUITHDRAFT_156379"/>
</dbReference>
<evidence type="ECO:0000313" key="3">
    <source>
        <dbReference type="Proteomes" id="UP000011087"/>
    </source>
</evidence>
<dbReference type="EMBL" id="JH993200">
    <property type="protein sequence ID" value="EKX32291.1"/>
    <property type="molecule type" value="Genomic_DNA"/>
</dbReference>
<gene>
    <name evidence="1" type="ORF">GUITHDRAFT_156379</name>
</gene>
<dbReference type="KEGG" id="gtt:GUITHDRAFT_156379"/>
<dbReference type="Proteomes" id="UP000011087">
    <property type="component" value="Unassembled WGS sequence"/>
</dbReference>
<dbReference type="GeneID" id="17289009"/>
<dbReference type="PaxDb" id="55529-EKX32291"/>
<dbReference type="HOGENOM" id="CLU_2927465_0_0_1"/>
<reference evidence="2" key="3">
    <citation type="submission" date="2016-03" db="UniProtKB">
        <authorList>
            <consortium name="EnsemblProtists"/>
        </authorList>
    </citation>
    <scope>IDENTIFICATION</scope>
</reference>
<evidence type="ECO:0000313" key="2">
    <source>
        <dbReference type="EnsemblProtists" id="EKX32291"/>
    </source>
</evidence>
<accession>L1I7S2</accession>
<reference evidence="3" key="2">
    <citation type="submission" date="2012-11" db="EMBL/GenBank/DDBJ databases">
        <authorList>
            <person name="Kuo A."/>
            <person name="Curtis B.A."/>
            <person name="Tanifuji G."/>
            <person name="Burki F."/>
            <person name="Gruber A."/>
            <person name="Irimia M."/>
            <person name="Maruyama S."/>
            <person name="Arias M.C."/>
            <person name="Ball S.G."/>
            <person name="Gile G.H."/>
            <person name="Hirakawa Y."/>
            <person name="Hopkins J.F."/>
            <person name="Rensing S.A."/>
            <person name="Schmutz J."/>
            <person name="Symeonidi A."/>
            <person name="Elias M."/>
            <person name="Eveleigh R.J."/>
            <person name="Herman E.K."/>
            <person name="Klute M.J."/>
            <person name="Nakayama T."/>
            <person name="Obornik M."/>
            <person name="Reyes-Prieto A."/>
            <person name="Armbrust E.V."/>
            <person name="Aves S.J."/>
            <person name="Beiko R.G."/>
            <person name="Coutinho P."/>
            <person name="Dacks J.B."/>
            <person name="Durnford D.G."/>
            <person name="Fast N.M."/>
            <person name="Green B.R."/>
            <person name="Grisdale C."/>
            <person name="Hempe F."/>
            <person name="Henrissat B."/>
            <person name="Hoppner M.P."/>
            <person name="Ishida K.-I."/>
            <person name="Kim E."/>
            <person name="Koreny L."/>
            <person name="Kroth P.G."/>
            <person name="Liu Y."/>
            <person name="Malik S.-B."/>
            <person name="Maier U.G."/>
            <person name="McRose D."/>
            <person name="Mock T."/>
            <person name="Neilson J.A."/>
            <person name="Onodera N.T."/>
            <person name="Poole A.M."/>
            <person name="Pritham E.J."/>
            <person name="Richards T.A."/>
            <person name="Rocap G."/>
            <person name="Roy S.W."/>
            <person name="Sarai C."/>
            <person name="Schaack S."/>
            <person name="Shirato S."/>
            <person name="Slamovits C.H."/>
            <person name="Spencer D.F."/>
            <person name="Suzuki S."/>
            <person name="Worden A.Z."/>
            <person name="Zauner S."/>
            <person name="Barry K."/>
            <person name="Bell C."/>
            <person name="Bharti A.K."/>
            <person name="Crow J.A."/>
            <person name="Grimwood J."/>
            <person name="Kramer R."/>
            <person name="Lindquist E."/>
            <person name="Lucas S."/>
            <person name="Salamov A."/>
            <person name="McFadden G.I."/>
            <person name="Lane C.E."/>
            <person name="Keeling P.J."/>
            <person name="Gray M.W."/>
            <person name="Grigoriev I.V."/>
            <person name="Archibald J.M."/>
        </authorList>
    </citation>
    <scope>NUCLEOTIDE SEQUENCE</scope>
    <source>
        <strain evidence="3">CCMP2712</strain>
    </source>
</reference>
<proteinExistence type="predicted"/>
<keyword evidence="3" id="KW-1185">Reference proteome</keyword>
<dbReference type="RefSeq" id="XP_005819271.1">
    <property type="nucleotide sequence ID" value="XM_005819214.1"/>
</dbReference>
<protein>
    <submittedName>
        <fullName evidence="1 2">Uncharacterized protein</fullName>
    </submittedName>
</protein>
<evidence type="ECO:0000313" key="1">
    <source>
        <dbReference type="EMBL" id="EKX32291.1"/>
    </source>
</evidence>
<dbReference type="AlphaFoldDB" id="L1I7S2"/>
<name>L1I7S2_GUITC</name>
<reference evidence="1 3" key="1">
    <citation type="journal article" date="2012" name="Nature">
        <title>Algal genomes reveal evolutionary mosaicism and the fate of nucleomorphs.</title>
        <authorList>
            <consortium name="DOE Joint Genome Institute"/>
            <person name="Curtis B.A."/>
            <person name="Tanifuji G."/>
            <person name="Burki F."/>
            <person name="Gruber A."/>
            <person name="Irimia M."/>
            <person name="Maruyama S."/>
            <person name="Arias M.C."/>
            <person name="Ball S.G."/>
            <person name="Gile G.H."/>
            <person name="Hirakawa Y."/>
            <person name="Hopkins J.F."/>
            <person name="Kuo A."/>
            <person name="Rensing S.A."/>
            <person name="Schmutz J."/>
            <person name="Symeonidi A."/>
            <person name="Elias M."/>
            <person name="Eveleigh R.J."/>
            <person name="Herman E.K."/>
            <person name="Klute M.J."/>
            <person name="Nakayama T."/>
            <person name="Obornik M."/>
            <person name="Reyes-Prieto A."/>
            <person name="Armbrust E.V."/>
            <person name="Aves S.J."/>
            <person name="Beiko R.G."/>
            <person name="Coutinho P."/>
            <person name="Dacks J.B."/>
            <person name="Durnford D.G."/>
            <person name="Fast N.M."/>
            <person name="Green B.R."/>
            <person name="Grisdale C.J."/>
            <person name="Hempel F."/>
            <person name="Henrissat B."/>
            <person name="Hoppner M.P."/>
            <person name="Ishida K."/>
            <person name="Kim E."/>
            <person name="Koreny L."/>
            <person name="Kroth P.G."/>
            <person name="Liu Y."/>
            <person name="Malik S.B."/>
            <person name="Maier U.G."/>
            <person name="McRose D."/>
            <person name="Mock T."/>
            <person name="Neilson J.A."/>
            <person name="Onodera N.T."/>
            <person name="Poole A.M."/>
            <person name="Pritham E.J."/>
            <person name="Richards T.A."/>
            <person name="Rocap G."/>
            <person name="Roy S.W."/>
            <person name="Sarai C."/>
            <person name="Schaack S."/>
            <person name="Shirato S."/>
            <person name="Slamovits C.H."/>
            <person name="Spencer D.F."/>
            <person name="Suzuki S."/>
            <person name="Worden A.Z."/>
            <person name="Zauner S."/>
            <person name="Barry K."/>
            <person name="Bell C."/>
            <person name="Bharti A.K."/>
            <person name="Crow J.A."/>
            <person name="Grimwood J."/>
            <person name="Kramer R."/>
            <person name="Lindquist E."/>
            <person name="Lucas S."/>
            <person name="Salamov A."/>
            <person name="McFadden G.I."/>
            <person name="Lane C.E."/>
            <person name="Keeling P.J."/>
            <person name="Gray M.W."/>
            <person name="Grigoriev I.V."/>
            <person name="Archibald J.M."/>
        </authorList>
    </citation>
    <scope>NUCLEOTIDE SEQUENCE</scope>
    <source>
        <strain evidence="1 3">CCMP2712</strain>
    </source>
</reference>
<organism evidence="1">
    <name type="scientific">Guillardia theta (strain CCMP2712)</name>
    <name type="common">Cryptophyte</name>
    <dbReference type="NCBI Taxonomy" id="905079"/>
    <lineage>
        <taxon>Eukaryota</taxon>
        <taxon>Cryptophyceae</taxon>
        <taxon>Pyrenomonadales</taxon>
        <taxon>Geminigeraceae</taxon>
        <taxon>Guillardia</taxon>
    </lineage>
</organism>